<dbReference type="RefSeq" id="WP_010845531.1">
    <property type="nucleotide sequence ID" value="NC_014228.1"/>
</dbReference>
<dbReference type="AlphaFoldDB" id="D3V8W0"/>
<evidence type="ECO:0000313" key="3">
    <source>
        <dbReference type="Proteomes" id="UP000008075"/>
    </source>
</evidence>
<dbReference type="HOGENOM" id="CLU_1626419_0_0_6"/>
<name>D3V8W0_XENNA</name>
<keyword evidence="3" id="KW-1185">Reference proteome</keyword>
<dbReference type="GeneID" id="24903270"/>
<proteinExistence type="predicted"/>
<dbReference type="Proteomes" id="UP000008075">
    <property type="component" value="Chromosome"/>
</dbReference>
<gene>
    <name evidence="2" type="ordered locus">XNC1_1087</name>
</gene>
<accession>D3V8W0</accession>
<keyword evidence="1" id="KW-0732">Signal</keyword>
<reference evidence="2 3" key="1">
    <citation type="journal article" date="2011" name="PLoS ONE">
        <title>The entomopathogenic bacterial endosymbionts xenorhabdus and photorhabdus: convergent lifestyles from divergent genomes.</title>
        <authorList>
            <person name="Chaston J.M."/>
            <person name="Suen G."/>
            <person name="Tucker S.L."/>
            <person name="Andersen A.W."/>
            <person name="Bhasin A."/>
            <person name="Bode E."/>
            <person name="Bode H.B."/>
            <person name="Brachmann A.O."/>
            <person name="Cowles C.E."/>
            <person name="Cowles K.N."/>
            <person name="Darby C."/>
            <person name="de Leon L."/>
            <person name="Drace K."/>
            <person name="Du Z."/>
            <person name="Givaudan A."/>
            <person name="Herbert Tran E.E."/>
            <person name="Jewell K.A."/>
            <person name="Knack J.J."/>
            <person name="Krasomil-Osterfeld K.C."/>
            <person name="Kukor R."/>
            <person name="Lanois A."/>
            <person name="Latreille P."/>
            <person name="Leimgruber N.K."/>
            <person name="Lipke C.M."/>
            <person name="Liu R."/>
            <person name="Lu X."/>
            <person name="Martens E.C."/>
            <person name="Marri P.R."/>
            <person name="Medigue C."/>
            <person name="Menard M.L."/>
            <person name="Miller N.M."/>
            <person name="Morales-Soto N."/>
            <person name="Norton S."/>
            <person name="Ogier J.C."/>
            <person name="Orchard S.S."/>
            <person name="Park D."/>
            <person name="Park Y."/>
            <person name="Qurollo B.A."/>
            <person name="Sugar D.R."/>
            <person name="Richards G.R."/>
            <person name="Rouy Z."/>
            <person name="Slominski B."/>
            <person name="Slominski K."/>
            <person name="Snyder H."/>
            <person name="Tjaden B.C."/>
            <person name="van der Hoeven R."/>
            <person name="Welch R.D."/>
            <person name="Wheeler C."/>
            <person name="Xiang B."/>
            <person name="Barbazuk B."/>
            <person name="Gaudriault S."/>
            <person name="Goodner B."/>
            <person name="Slater S.C."/>
            <person name="Forst S."/>
            <person name="Goldman B.S."/>
            <person name="Goodrich-Blair H."/>
        </authorList>
    </citation>
    <scope>NUCLEOTIDE SEQUENCE [LARGE SCALE GENOMIC DNA]</scope>
    <source>
        <strain evidence="3">ATCC 19061 / DSM 3370 / CCUG 14189 / LMG 1036 / NCIMB 9965 / AN6</strain>
    </source>
</reference>
<dbReference type="STRING" id="406817.XNC1_1087"/>
<feature type="chain" id="PRO_5003051410" evidence="1">
    <location>
        <begin position="25"/>
        <end position="163"/>
    </location>
</feature>
<feature type="signal peptide" evidence="1">
    <location>
        <begin position="1"/>
        <end position="24"/>
    </location>
</feature>
<evidence type="ECO:0000256" key="1">
    <source>
        <dbReference type="SAM" id="SignalP"/>
    </source>
</evidence>
<evidence type="ECO:0000313" key="2">
    <source>
        <dbReference type="EMBL" id="CBJ89158.1"/>
    </source>
</evidence>
<dbReference type="EMBL" id="FN667742">
    <property type="protein sequence ID" value="CBJ89158.1"/>
    <property type="molecule type" value="Genomic_DNA"/>
</dbReference>
<protein>
    <submittedName>
        <fullName evidence="2">Uncharacterized protein</fullName>
    </submittedName>
</protein>
<sequence>MFQKLYQIPFCLGMLLLTSLGNKAFTETPTNSVPPTIGMLNMPPVTPQEAAEYLNKRVVPTSSFASYESPYAKSQEYSGEKDRLKLNVDAVIGHEPPAGAITKYGFKRADLAPKSSSVIKHSENANYSGTATTVIIPKKQTSPEQITTVELPELRENKKILTK</sequence>
<organism evidence="2 3">
    <name type="scientific">Xenorhabdus nematophila (strain ATCC 19061 / DSM 3370 / CCUG 14189 / LMG 1036 / NCIMB 9965 / AN6)</name>
    <dbReference type="NCBI Taxonomy" id="406817"/>
    <lineage>
        <taxon>Bacteria</taxon>
        <taxon>Pseudomonadati</taxon>
        <taxon>Pseudomonadota</taxon>
        <taxon>Gammaproteobacteria</taxon>
        <taxon>Enterobacterales</taxon>
        <taxon>Morganellaceae</taxon>
        <taxon>Xenorhabdus</taxon>
    </lineage>
</organism>
<dbReference type="KEGG" id="xne:XNC1_1087"/>